<dbReference type="Gene3D" id="2.60.40.10">
    <property type="entry name" value="Immunoglobulins"/>
    <property type="match status" value="5"/>
</dbReference>
<feature type="domain" description="Ig-like" evidence="3">
    <location>
        <begin position="113"/>
        <end position="194"/>
    </location>
</feature>
<dbReference type="InterPro" id="IPR036179">
    <property type="entry name" value="Ig-like_dom_sf"/>
</dbReference>
<gene>
    <name evidence="5 6" type="primary">LOC116219217</name>
</gene>
<dbReference type="OrthoDB" id="9448246at2759"/>
<dbReference type="GeneID" id="116219217"/>
<organism evidence="4 6">
    <name type="scientific">Clupea harengus</name>
    <name type="common">Atlantic herring</name>
    <dbReference type="NCBI Taxonomy" id="7950"/>
    <lineage>
        <taxon>Eukaryota</taxon>
        <taxon>Metazoa</taxon>
        <taxon>Chordata</taxon>
        <taxon>Craniata</taxon>
        <taxon>Vertebrata</taxon>
        <taxon>Euteleostomi</taxon>
        <taxon>Actinopterygii</taxon>
        <taxon>Neopterygii</taxon>
        <taxon>Teleostei</taxon>
        <taxon>Clupei</taxon>
        <taxon>Clupeiformes</taxon>
        <taxon>Clupeoidei</taxon>
        <taxon>Clupeidae</taxon>
        <taxon>Clupea</taxon>
    </lineage>
</organism>
<keyword evidence="1" id="KW-0812">Transmembrane</keyword>
<dbReference type="AlphaFoldDB" id="A0A6P8F0G9"/>
<feature type="domain" description="Ig-like" evidence="3">
    <location>
        <begin position="305"/>
        <end position="395"/>
    </location>
</feature>
<dbReference type="PANTHER" id="PTHR46013:SF4">
    <property type="entry name" value="B-CELL RECEPTOR CD22-RELATED"/>
    <property type="match status" value="1"/>
</dbReference>
<dbReference type="GeneTree" id="ENSGT01010000222294"/>
<reference evidence="5 6" key="1">
    <citation type="submission" date="2025-04" db="UniProtKB">
        <authorList>
            <consortium name="RefSeq"/>
        </authorList>
    </citation>
    <scope>IDENTIFICATION</scope>
</reference>
<keyword evidence="4" id="KW-1185">Reference proteome</keyword>
<feature type="signal peptide" evidence="2">
    <location>
        <begin position="1"/>
        <end position="20"/>
    </location>
</feature>
<dbReference type="RefSeq" id="XP_031418188.1">
    <property type="nucleotide sequence ID" value="XM_031562328.2"/>
</dbReference>
<evidence type="ECO:0000313" key="4">
    <source>
        <dbReference type="Proteomes" id="UP000515152"/>
    </source>
</evidence>
<evidence type="ECO:0000256" key="1">
    <source>
        <dbReference type="SAM" id="Phobius"/>
    </source>
</evidence>
<protein>
    <submittedName>
        <fullName evidence="5 6">B-cell receptor CD22-like isoform X1</fullName>
    </submittedName>
</protein>
<feature type="domain" description="Ig-like" evidence="3">
    <location>
        <begin position="400"/>
        <end position="482"/>
    </location>
</feature>
<feature type="transmembrane region" description="Helical" evidence="1">
    <location>
        <begin position="490"/>
        <end position="513"/>
    </location>
</feature>
<dbReference type="RefSeq" id="XP_031418189.1">
    <property type="nucleotide sequence ID" value="XM_031562329.2"/>
</dbReference>
<dbReference type="CDD" id="cd00096">
    <property type="entry name" value="Ig"/>
    <property type="match status" value="1"/>
</dbReference>
<dbReference type="InterPro" id="IPR007110">
    <property type="entry name" value="Ig-like_dom"/>
</dbReference>
<sequence length="604" mass="67282">MVFKGMNVFLAQFLLTAVQCQWSVTYSSMRACGLKGASVVLPCTYDYPWKSRGDTYQGGEWYKDQSGIVREHSKSDYPDCSLKIDKLSEDHFGVYHFRFYTALHVSWITNKTGQVALSITDLRVKECAVVEKQNQTELTCSTSCSLGSNTQYVWYKNGQPLQEMTTAYMLLYSTRPSEEGNYSCAVRGYEARRSPVVCAPRKQCWGVTYSSNSICALMGSSVDISCTYKYPRDHRVSKTFWFNKRKSRRLWVDLSLDKDYQNHTEYVGNKENSCTLRLKDMRESHSGEYAFRFTTQQGDTYSGLPGVNISVTALQVVVTPAVITEGERVTLTCSTSCTLSDKPTFIWYKNSVIYKHANTSGKNLYFNPVRGHDSSNYSCAVKGHKSLSSTAVFLNVRYLPKSVSASLSPFGEIVEGSSVTLTCSSDANPPVHNYTWHFSTTTLSMVKGTGESLSFNVTPVYSGLYHCEARNEIGSQNSNQVSVFFEVEHAVALTVKAGIILFMILAMLALGIVCARTWKAKSTAGAQVDNTQSDLSAVYSSISARPTTSGLTQRAESHDQGDVQYASVHFRCAYRQEGQKPEASATGPEEDCIVYSNVRNRSQL</sequence>
<feature type="chain" id="PRO_5044652772" evidence="2">
    <location>
        <begin position="21"/>
        <end position="604"/>
    </location>
</feature>
<dbReference type="SMART" id="SM00408">
    <property type="entry name" value="IGc2"/>
    <property type="match status" value="3"/>
</dbReference>
<dbReference type="SUPFAM" id="SSF48726">
    <property type="entry name" value="Immunoglobulin"/>
    <property type="match status" value="5"/>
</dbReference>
<keyword evidence="2" id="KW-0732">Signal</keyword>
<dbReference type="InterPro" id="IPR013783">
    <property type="entry name" value="Ig-like_fold"/>
</dbReference>
<evidence type="ECO:0000313" key="5">
    <source>
        <dbReference type="RefSeq" id="XP_031418188.1"/>
    </source>
</evidence>
<evidence type="ECO:0000259" key="3">
    <source>
        <dbReference type="PROSITE" id="PS50835"/>
    </source>
</evidence>
<dbReference type="KEGG" id="char:116219217"/>
<evidence type="ECO:0000313" key="6">
    <source>
        <dbReference type="RefSeq" id="XP_031418189.1"/>
    </source>
</evidence>
<dbReference type="SMART" id="SM00409">
    <property type="entry name" value="IG"/>
    <property type="match status" value="5"/>
</dbReference>
<dbReference type="InterPro" id="IPR003598">
    <property type="entry name" value="Ig_sub2"/>
</dbReference>
<dbReference type="InterPro" id="IPR003599">
    <property type="entry name" value="Ig_sub"/>
</dbReference>
<name>A0A6P8F0G9_CLUHA</name>
<keyword evidence="1" id="KW-0472">Membrane</keyword>
<dbReference type="PROSITE" id="PS50835">
    <property type="entry name" value="IG_LIKE"/>
    <property type="match status" value="3"/>
</dbReference>
<dbReference type="Proteomes" id="UP000515152">
    <property type="component" value="Chromosome 24"/>
</dbReference>
<dbReference type="PANTHER" id="PTHR46013">
    <property type="entry name" value="VASCULAR CELL ADHESION MOLECULE 1"/>
    <property type="match status" value="1"/>
</dbReference>
<keyword evidence="1" id="KW-1133">Transmembrane helix</keyword>
<proteinExistence type="predicted"/>
<accession>A0A6P8F0G9</accession>
<dbReference type="Pfam" id="PF13895">
    <property type="entry name" value="Ig_2"/>
    <property type="match status" value="2"/>
</dbReference>
<evidence type="ECO:0000256" key="2">
    <source>
        <dbReference type="SAM" id="SignalP"/>
    </source>
</evidence>